<comment type="catalytic activity">
    <reaction evidence="4 5 6">
        <text>L-cysteine + L-glutamate + ATP = gamma-L-glutamyl-L-cysteine + ADP + phosphate + H(+)</text>
        <dbReference type="Rhea" id="RHEA:13285"/>
        <dbReference type="ChEBI" id="CHEBI:15378"/>
        <dbReference type="ChEBI" id="CHEBI:29985"/>
        <dbReference type="ChEBI" id="CHEBI:30616"/>
        <dbReference type="ChEBI" id="CHEBI:35235"/>
        <dbReference type="ChEBI" id="CHEBI:43474"/>
        <dbReference type="ChEBI" id="CHEBI:58173"/>
        <dbReference type="ChEBI" id="CHEBI:456216"/>
        <dbReference type="EC" id="6.3.2.2"/>
    </reaction>
</comment>
<dbReference type="EMBL" id="JAEMNV010000005">
    <property type="protein sequence ID" value="MBJ8340490.1"/>
    <property type="molecule type" value="Genomic_DNA"/>
</dbReference>
<name>A0A934NSQ6_9NOCA</name>
<accession>A0A934NSQ6</accession>
<evidence type="ECO:0000313" key="7">
    <source>
        <dbReference type="EMBL" id="MBJ8340490.1"/>
    </source>
</evidence>
<dbReference type="PIRSF" id="PIRSF017901">
    <property type="entry name" value="GCL"/>
    <property type="match status" value="1"/>
</dbReference>
<dbReference type="Gene3D" id="3.30.590.20">
    <property type="match status" value="1"/>
</dbReference>
<evidence type="ECO:0000256" key="5">
    <source>
        <dbReference type="HAMAP-Rule" id="MF_02034"/>
    </source>
</evidence>
<dbReference type="PANTHER" id="PTHR34378:SF1">
    <property type="entry name" value="GLUTAMATE--CYSTEINE LIGASE, CHLOROPLASTIC"/>
    <property type="match status" value="1"/>
</dbReference>
<comment type="pathway">
    <text evidence="5">Amino-acid biosynthesis; ergothioneine biosynthesis.</text>
</comment>
<dbReference type="PANTHER" id="PTHR34378">
    <property type="entry name" value="GLUTAMATE--CYSTEINE LIGASE, CHLOROPLASTIC"/>
    <property type="match status" value="1"/>
</dbReference>
<evidence type="ECO:0000256" key="1">
    <source>
        <dbReference type="ARBA" id="ARBA00022598"/>
    </source>
</evidence>
<organism evidence="7 8">
    <name type="scientific">Antrihabitans stalagmiti</name>
    <dbReference type="NCBI Taxonomy" id="2799499"/>
    <lineage>
        <taxon>Bacteria</taxon>
        <taxon>Bacillati</taxon>
        <taxon>Actinomycetota</taxon>
        <taxon>Actinomycetes</taxon>
        <taxon>Mycobacteriales</taxon>
        <taxon>Nocardiaceae</taxon>
        <taxon>Antrihabitans</taxon>
    </lineage>
</organism>
<evidence type="ECO:0000313" key="8">
    <source>
        <dbReference type="Proteomes" id="UP000655868"/>
    </source>
</evidence>
<protein>
    <recommendedName>
        <fullName evidence="5">Glutamate--cysteine ligase EgtA</fullName>
        <ecNumber evidence="5">6.3.2.2</ecNumber>
    </recommendedName>
    <alternativeName>
        <fullName evidence="5">Gamma-glutamylcysteine synthase</fullName>
        <shortName evidence="5">GCS</shortName>
        <shortName evidence="5">Gamma-ECS</shortName>
    </alternativeName>
</protein>
<dbReference type="AlphaFoldDB" id="A0A934NSQ6"/>
<dbReference type="EC" id="6.3.2.2" evidence="5"/>
<comment type="function">
    <text evidence="5">Catalyzes the synthesis of gamma-glutamylcysteine (gamma-GC). This compound is used as substrate for the biosynthesis of the low-molecular thiol compound ergothioneine.</text>
</comment>
<evidence type="ECO:0000256" key="4">
    <source>
        <dbReference type="ARBA" id="ARBA00048819"/>
    </source>
</evidence>
<evidence type="ECO:0000256" key="2">
    <source>
        <dbReference type="ARBA" id="ARBA00022741"/>
    </source>
</evidence>
<dbReference type="HAMAP" id="MF_02034">
    <property type="entry name" value="EgtA"/>
    <property type="match status" value="1"/>
</dbReference>
<dbReference type="GO" id="GO:0052699">
    <property type="term" value="P:ergothioneine biosynthetic process"/>
    <property type="evidence" value="ECO:0007669"/>
    <property type="project" value="UniProtKB-UniRule"/>
</dbReference>
<reference evidence="7" key="1">
    <citation type="submission" date="2020-12" db="EMBL/GenBank/DDBJ databases">
        <title>Antrihabitans popcorni sp. nov. and Antrihabitans auranticaus sp. nov., isolated from a larva cave.</title>
        <authorList>
            <person name="Lee S.D."/>
            <person name="Kim I.S."/>
        </authorList>
    </citation>
    <scope>NUCLEOTIDE SEQUENCE</scope>
    <source>
        <strain evidence="7">YC3-6</strain>
    </source>
</reference>
<dbReference type="GO" id="GO:0004357">
    <property type="term" value="F:glutamate-cysteine ligase activity"/>
    <property type="evidence" value="ECO:0007669"/>
    <property type="project" value="UniProtKB-UniRule"/>
</dbReference>
<dbReference type="InterPro" id="IPR006336">
    <property type="entry name" value="GCS2"/>
</dbReference>
<sequence>MAMALDNSLLTTRAAAEAFVGGVCFKLGPPALIGAELEWLTVRQASSNGDCPNSPTLSTRPSLATIAAALGPHTPKSLDPSSPADPLPRGSYITIEPGGQIEISSAPFSSAEQLCRSLQEDEEYLRTLLATESIAALARPTDADRPPERLLRASRYTAMEDRFASIGPFGTLMMCNTAATQVSVDAGRDAADVAARWNALDAIGPALLAAFACSPTLAGAPAGRWASQRMRTWLQLDRSRTSPPLGDSTDPIARYAQWALDVPLLCVVGEQGANWAAPPDATFADWIAGSLDDLIDRRPTRCDLSYHLTTLFPPVRASGHLEVRYIDAQPGHLWAVPIQVLDALLSTPESVASATALAAGTAHRWWDAAEFGLADAELRATAVSLFELAAEHTEWPDARTALRAAAKRCRNGVAPGADERGEDAGR</sequence>
<comment type="caution">
    <text evidence="7">The sequence shown here is derived from an EMBL/GenBank/DDBJ whole genome shotgun (WGS) entry which is preliminary data.</text>
</comment>
<dbReference type="InterPro" id="IPR035434">
    <property type="entry name" value="GCL_bact_plant"/>
</dbReference>
<dbReference type="GO" id="GO:0005524">
    <property type="term" value="F:ATP binding"/>
    <property type="evidence" value="ECO:0007669"/>
    <property type="project" value="UniProtKB-UniRule"/>
</dbReference>
<dbReference type="GO" id="GO:0006750">
    <property type="term" value="P:glutathione biosynthetic process"/>
    <property type="evidence" value="ECO:0007669"/>
    <property type="project" value="UniProtKB-UniRule"/>
</dbReference>
<dbReference type="InterPro" id="IPR014746">
    <property type="entry name" value="Gln_synth/guanido_kin_cat_dom"/>
</dbReference>
<evidence type="ECO:0000256" key="6">
    <source>
        <dbReference type="PIRNR" id="PIRNR017901"/>
    </source>
</evidence>
<dbReference type="InterPro" id="IPR017809">
    <property type="entry name" value="EgtA_Actinobacteria"/>
</dbReference>
<keyword evidence="8" id="KW-1185">Reference proteome</keyword>
<evidence type="ECO:0000256" key="3">
    <source>
        <dbReference type="ARBA" id="ARBA00022840"/>
    </source>
</evidence>
<dbReference type="RefSeq" id="WP_199705380.1">
    <property type="nucleotide sequence ID" value="NZ_JAEMNV010000005.1"/>
</dbReference>
<comment type="similarity">
    <text evidence="5 6">Belongs to the glutamate--cysteine ligase type 2 family. EgtA subfamily.</text>
</comment>
<keyword evidence="1 5" id="KW-0436">Ligase</keyword>
<keyword evidence="2 5" id="KW-0547">Nucleotide-binding</keyword>
<keyword evidence="3 5" id="KW-0067">ATP-binding</keyword>
<dbReference type="Pfam" id="PF04107">
    <property type="entry name" value="GCS2"/>
    <property type="match status" value="1"/>
</dbReference>
<dbReference type="Proteomes" id="UP000655868">
    <property type="component" value="Unassembled WGS sequence"/>
</dbReference>
<gene>
    <name evidence="5 7" type="primary">egtA</name>
    <name evidence="7" type="ORF">JGU71_16490</name>
</gene>
<dbReference type="SUPFAM" id="SSF55931">
    <property type="entry name" value="Glutamine synthetase/guanido kinase"/>
    <property type="match status" value="1"/>
</dbReference>
<dbReference type="NCBIfam" id="TIGR03444">
    <property type="entry name" value="EgtA_Cys_ligase"/>
    <property type="match status" value="1"/>
</dbReference>
<proteinExistence type="inferred from homology"/>